<proteinExistence type="predicted"/>
<comment type="caution">
    <text evidence="2">The sequence shown here is derived from an EMBL/GenBank/DDBJ whole genome shotgun (WGS) entry which is preliminary data.</text>
</comment>
<dbReference type="Proteomes" id="UP000054721">
    <property type="component" value="Unassembled WGS sequence"/>
</dbReference>
<dbReference type="AlphaFoldDB" id="A0A0V1KL03"/>
<gene>
    <name evidence="2" type="ORF">T02_1534</name>
</gene>
<keyword evidence="3" id="KW-1185">Reference proteome</keyword>
<dbReference type="EMBL" id="JYDW01000520">
    <property type="protein sequence ID" value="KRZ47923.1"/>
    <property type="molecule type" value="Genomic_DNA"/>
</dbReference>
<evidence type="ECO:0000256" key="1">
    <source>
        <dbReference type="SAM" id="Phobius"/>
    </source>
</evidence>
<evidence type="ECO:0000313" key="3">
    <source>
        <dbReference type="Proteomes" id="UP000054721"/>
    </source>
</evidence>
<reference evidence="2 3" key="1">
    <citation type="submission" date="2015-05" db="EMBL/GenBank/DDBJ databases">
        <title>Evolution of Trichinella species and genotypes.</title>
        <authorList>
            <person name="Korhonen P.K."/>
            <person name="Edoardo P."/>
            <person name="Giuseppe L.R."/>
            <person name="Gasser R.B."/>
        </authorList>
    </citation>
    <scope>NUCLEOTIDE SEQUENCE [LARGE SCALE GENOMIC DNA]</scope>
    <source>
        <strain evidence="2">ISS10</strain>
    </source>
</reference>
<keyword evidence="1" id="KW-0472">Membrane</keyword>
<organism evidence="2 3">
    <name type="scientific">Trichinella nativa</name>
    <dbReference type="NCBI Taxonomy" id="6335"/>
    <lineage>
        <taxon>Eukaryota</taxon>
        <taxon>Metazoa</taxon>
        <taxon>Ecdysozoa</taxon>
        <taxon>Nematoda</taxon>
        <taxon>Enoplea</taxon>
        <taxon>Dorylaimia</taxon>
        <taxon>Trichinellida</taxon>
        <taxon>Trichinellidae</taxon>
        <taxon>Trichinella</taxon>
    </lineage>
</organism>
<accession>A0A0V1KL03</accession>
<protein>
    <submittedName>
        <fullName evidence="2">Uncharacterized protein</fullName>
    </submittedName>
</protein>
<sequence>MPFVDSEGRKLIIPKCRHPKIAVFQWGVNLKQLQAFFYMVLSIAFFLLSNSSCILVSCAAPSYAYDCNITRLNRGNIHDSPRRPAGNEIDS</sequence>
<keyword evidence="1" id="KW-1133">Transmembrane helix</keyword>
<feature type="transmembrane region" description="Helical" evidence="1">
    <location>
        <begin position="36"/>
        <end position="64"/>
    </location>
</feature>
<keyword evidence="1" id="KW-0812">Transmembrane</keyword>
<dbReference type="OrthoDB" id="10431911at2759"/>
<name>A0A0V1KL03_9BILA</name>
<evidence type="ECO:0000313" key="2">
    <source>
        <dbReference type="EMBL" id="KRZ47923.1"/>
    </source>
</evidence>